<feature type="compositionally biased region" description="Polar residues" evidence="1">
    <location>
        <begin position="104"/>
        <end position="119"/>
    </location>
</feature>
<dbReference type="Proteomes" id="UP000729402">
    <property type="component" value="Unassembled WGS sequence"/>
</dbReference>
<feature type="region of interest" description="Disordered" evidence="1">
    <location>
        <begin position="90"/>
        <end position="119"/>
    </location>
</feature>
<sequence>MVQQFVDMATEKLLAHLVEEVPGGYSDQTEWIQELSCYSILIRENKNKESNEKRHTPMPPLTGSILEFSIKIPITRFRTTPQRFFSFQAVPKSHSGPQALAPTSEDQTSSSCVKGQIQA</sequence>
<reference evidence="2" key="1">
    <citation type="journal article" date="2021" name="bioRxiv">
        <title>Whole Genome Assembly and Annotation of Northern Wild Rice, Zizania palustris L., Supports a Whole Genome Duplication in the Zizania Genus.</title>
        <authorList>
            <person name="Haas M."/>
            <person name="Kono T."/>
            <person name="Macchietto M."/>
            <person name="Millas R."/>
            <person name="McGilp L."/>
            <person name="Shao M."/>
            <person name="Duquette J."/>
            <person name="Hirsch C.N."/>
            <person name="Kimball J."/>
        </authorList>
    </citation>
    <scope>NUCLEOTIDE SEQUENCE</scope>
    <source>
        <tissue evidence="2">Fresh leaf tissue</tissue>
    </source>
</reference>
<evidence type="ECO:0000313" key="3">
    <source>
        <dbReference type="Proteomes" id="UP000729402"/>
    </source>
</evidence>
<accession>A0A8J6BR30</accession>
<dbReference type="AlphaFoldDB" id="A0A8J6BR30"/>
<name>A0A8J6BR30_ZIZPA</name>
<dbReference type="EMBL" id="JAAALK010000080">
    <property type="protein sequence ID" value="KAG8092759.1"/>
    <property type="molecule type" value="Genomic_DNA"/>
</dbReference>
<comment type="caution">
    <text evidence="2">The sequence shown here is derived from an EMBL/GenBank/DDBJ whole genome shotgun (WGS) entry which is preliminary data.</text>
</comment>
<organism evidence="2 3">
    <name type="scientific">Zizania palustris</name>
    <name type="common">Northern wild rice</name>
    <dbReference type="NCBI Taxonomy" id="103762"/>
    <lineage>
        <taxon>Eukaryota</taxon>
        <taxon>Viridiplantae</taxon>
        <taxon>Streptophyta</taxon>
        <taxon>Embryophyta</taxon>
        <taxon>Tracheophyta</taxon>
        <taxon>Spermatophyta</taxon>
        <taxon>Magnoliopsida</taxon>
        <taxon>Liliopsida</taxon>
        <taxon>Poales</taxon>
        <taxon>Poaceae</taxon>
        <taxon>BOP clade</taxon>
        <taxon>Oryzoideae</taxon>
        <taxon>Oryzeae</taxon>
        <taxon>Zizaniinae</taxon>
        <taxon>Zizania</taxon>
    </lineage>
</organism>
<reference evidence="2" key="2">
    <citation type="submission" date="2021-02" db="EMBL/GenBank/DDBJ databases">
        <authorList>
            <person name="Kimball J.A."/>
            <person name="Haas M.W."/>
            <person name="Macchietto M."/>
            <person name="Kono T."/>
            <person name="Duquette J."/>
            <person name="Shao M."/>
        </authorList>
    </citation>
    <scope>NUCLEOTIDE SEQUENCE</scope>
    <source>
        <tissue evidence="2">Fresh leaf tissue</tissue>
    </source>
</reference>
<keyword evidence="3" id="KW-1185">Reference proteome</keyword>
<evidence type="ECO:0000313" key="2">
    <source>
        <dbReference type="EMBL" id="KAG8092759.1"/>
    </source>
</evidence>
<evidence type="ECO:0000256" key="1">
    <source>
        <dbReference type="SAM" id="MobiDB-lite"/>
    </source>
</evidence>
<protein>
    <submittedName>
        <fullName evidence="2">Uncharacterized protein</fullName>
    </submittedName>
</protein>
<gene>
    <name evidence="2" type="ORF">GUJ93_ZPchr0012g19659</name>
</gene>
<proteinExistence type="predicted"/>